<dbReference type="Proteomes" id="UP000033673">
    <property type="component" value="Unassembled WGS sequence"/>
</dbReference>
<dbReference type="Pfam" id="PF01584">
    <property type="entry name" value="CheW"/>
    <property type="match status" value="1"/>
</dbReference>
<accession>A0A0F4NFU3</accession>
<dbReference type="STRING" id="579748.TW81_15840"/>
<dbReference type="InterPro" id="IPR036061">
    <property type="entry name" value="CheW-like_dom_sf"/>
</dbReference>
<gene>
    <name evidence="5" type="ORF">TW81_15840</name>
</gene>
<dbReference type="SUPFAM" id="SSF50341">
    <property type="entry name" value="CheW-like"/>
    <property type="match status" value="1"/>
</dbReference>
<dbReference type="OrthoDB" id="9790406at2"/>
<dbReference type="EMBL" id="JXXV01000028">
    <property type="protein sequence ID" value="KJY81824.1"/>
    <property type="molecule type" value="Genomic_DNA"/>
</dbReference>
<dbReference type="GO" id="GO:0005829">
    <property type="term" value="C:cytosol"/>
    <property type="evidence" value="ECO:0007669"/>
    <property type="project" value="TreeGrafter"/>
</dbReference>
<dbReference type="SMART" id="SM00260">
    <property type="entry name" value="CheW"/>
    <property type="match status" value="1"/>
</dbReference>
<protein>
    <recommendedName>
        <fullName evidence="2">Chemotaxis protein CheW</fullName>
    </recommendedName>
</protein>
<dbReference type="GO" id="GO:0007165">
    <property type="term" value="P:signal transduction"/>
    <property type="evidence" value="ECO:0007669"/>
    <property type="project" value="InterPro"/>
</dbReference>
<dbReference type="PANTHER" id="PTHR22617">
    <property type="entry name" value="CHEMOTAXIS SENSOR HISTIDINE KINASE-RELATED"/>
    <property type="match status" value="1"/>
</dbReference>
<dbReference type="Gene3D" id="2.40.50.180">
    <property type="entry name" value="CheA-289, Domain 4"/>
    <property type="match status" value="1"/>
</dbReference>
<organism evidence="5 6">
    <name type="scientific">Vibrio galatheae</name>
    <dbReference type="NCBI Taxonomy" id="579748"/>
    <lineage>
        <taxon>Bacteria</taxon>
        <taxon>Pseudomonadati</taxon>
        <taxon>Pseudomonadota</taxon>
        <taxon>Gammaproteobacteria</taxon>
        <taxon>Vibrionales</taxon>
        <taxon>Vibrionaceae</taxon>
        <taxon>Vibrio</taxon>
    </lineage>
</organism>
<evidence type="ECO:0000256" key="1">
    <source>
        <dbReference type="ARBA" id="ARBA00004496"/>
    </source>
</evidence>
<dbReference type="AlphaFoldDB" id="A0A0F4NFU3"/>
<keyword evidence="6" id="KW-1185">Reference proteome</keyword>
<dbReference type="InterPro" id="IPR002545">
    <property type="entry name" value="CheW-lke_dom"/>
</dbReference>
<dbReference type="PROSITE" id="PS50851">
    <property type="entry name" value="CHEW"/>
    <property type="match status" value="1"/>
</dbReference>
<evidence type="ECO:0000313" key="5">
    <source>
        <dbReference type="EMBL" id="KJY81824.1"/>
    </source>
</evidence>
<feature type="domain" description="CheW-like" evidence="4">
    <location>
        <begin position="40"/>
        <end position="182"/>
    </location>
</feature>
<evidence type="ECO:0000313" key="6">
    <source>
        <dbReference type="Proteomes" id="UP000033673"/>
    </source>
</evidence>
<dbReference type="Gene3D" id="2.30.30.40">
    <property type="entry name" value="SH3 Domains"/>
    <property type="match status" value="1"/>
</dbReference>
<dbReference type="GO" id="GO:0006935">
    <property type="term" value="P:chemotaxis"/>
    <property type="evidence" value="ECO:0007669"/>
    <property type="project" value="InterPro"/>
</dbReference>
<name>A0A0F4NFU3_9VIBR</name>
<evidence type="ECO:0000256" key="2">
    <source>
        <dbReference type="ARBA" id="ARBA00021483"/>
    </source>
</evidence>
<comment type="subcellular location">
    <subcellularLocation>
        <location evidence="1">Cytoplasm</location>
    </subcellularLocation>
</comment>
<dbReference type="InterPro" id="IPR039315">
    <property type="entry name" value="CheW"/>
</dbReference>
<evidence type="ECO:0000259" key="4">
    <source>
        <dbReference type="PROSITE" id="PS50851"/>
    </source>
</evidence>
<proteinExistence type="predicted"/>
<dbReference type="PATRIC" id="fig|579748.3.peg.3272"/>
<comment type="caution">
    <text evidence="5">The sequence shown here is derived from an EMBL/GenBank/DDBJ whole genome shotgun (WGS) entry which is preliminary data.</text>
</comment>
<dbReference type="PANTHER" id="PTHR22617:SF45">
    <property type="entry name" value="CHEMOTAXIS PROTEIN CHEW"/>
    <property type="match status" value="1"/>
</dbReference>
<reference evidence="5 6" key="1">
    <citation type="journal article" date="2015" name="BMC Genomics">
        <title>Genome mining reveals unlocked bioactive potential of marine Gram-negative bacteria.</title>
        <authorList>
            <person name="Machado H."/>
            <person name="Sonnenschein E.C."/>
            <person name="Melchiorsen J."/>
            <person name="Gram L."/>
        </authorList>
    </citation>
    <scope>NUCLEOTIDE SEQUENCE [LARGE SCALE GENOMIC DNA]</scope>
    <source>
        <strain evidence="5 6">S2757</strain>
    </source>
</reference>
<keyword evidence="3" id="KW-0963">Cytoplasm</keyword>
<sequence>MDGVASELKNINAMSDAAKQGIEAQAEMLLENVSSEVSESADFLSFRLADELYGVEIKDVEEIRVWERPTPIPRAPEFVRGVINLRGMIVPVVDLRLRFSIGTNDYLPTTVVIVLRYSNGEQDRLMGLVVDAVSDVVSRGSNELYPSVGESLVTPYLQGLINVGEYVMSLLDTEELLNIDRILRTDR</sequence>
<evidence type="ECO:0000256" key="3">
    <source>
        <dbReference type="ARBA" id="ARBA00022490"/>
    </source>
</evidence>